<dbReference type="InParanoid" id="E9FT28"/>
<dbReference type="AlphaFoldDB" id="E9FT28"/>
<protein>
    <submittedName>
        <fullName evidence="2">Uncharacterized protein</fullName>
    </submittedName>
</protein>
<name>E9FT28_DAPPU</name>
<evidence type="ECO:0000313" key="2">
    <source>
        <dbReference type="EMBL" id="EFX89717.1"/>
    </source>
</evidence>
<keyword evidence="3" id="KW-1185">Reference proteome</keyword>
<sequence>MSKHRKSRRSRKTGSSSSSDSDSSERSASSSNSFSSTFSDITKFKPKNFTLSRRKSLVFANWIAKGIGERNLKSAREAYKPIVKRGKKASVSASDLFTNPKLDETFYGALKSAKNSSATMANTDQLEKVYRKQTDFILDMAKPLLFLLNKKRKRSNNDSKALRSLLMLWVHLFREITHSRRLNILTQTHPNHIGLLSRAAEKLPVGGEDLFGTDFVNELVSQVKTACLIISSVAGPSTSATPGKSSRSHPLYGSPNDNNSFARYANSF</sequence>
<dbReference type="PhylomeDB" id="E9FT28"/>
<gene>
    <name evidence="2" type="ORF">DAPPUDRAFT_310274</name>
</gene>
<organism evidence="2 3">
    <name type="scientific">Daphnia pulex</name>
    <name type="common">Water flea</name>
    <dbReference type="NCBI Taxonomy" id="6669"/>
    <lineage>
        <taxon>Eukaryota</taxon>
        <taxon>Metazoa</taxon>
        <taxon>Ecdysozoa</taxon>
        <taxon>Arthropoda</taxon>
        <taxon>Crustacea</taxon>
        <taxon>Branchiopoda</taxon>
        <taxon>Diplostraca</taxon>
        <taxon>Cladocera</taxon>
        <taxon>Anomopoda</taxon>
        <taxon>Daphniidae</taxon>
        <taxon>Daphnia</taxon>
    </lineage>
</organism>
<feature type="region of interest" description="Disordered" evidence="1">
    <location>
        <begin position="235"/>
        <end position="257"/>
    </location>
</feature>
<dbReference type="OrthoDB" id="6364680at2759"/>
<feature type="compositionally biased region" description="Polar residues" evidence="1">
    <location>
        <begin position="235"/>
        <end position="245"/>
    </location>
</feature>
<accession>E9FT28</accession>
<evidence type="ECO:0000313" key="3">
    <source>
        <dbReference type="Proteomes" id="UP000000305"/>
    </source>
</evidence>
<proteinExistence type="predicted"/>
<dbReference type="EMBL" id="GL732524">
    <property type="protein sequence ID" value="EFX89717.1"/>
    <property type="molecule type" value="Genomic_DNA"/>
</dbReference>
<feature type="region of interest" description="Disordered" evidence="1">
    <location>
        <begin position="1"/>
        <end position="37"/>
    </location>
</feature>
<dbReference type="HOGENOM" id="CLU_880711_0_0_1"/>
<dbReference type="KEGG" id="dpx:DAPPUDRAFT_310274"/>
<dbReference type="Proteomes" id="UP000000305">
    <property type="component" value="Unassembled WGS sequence"/>
</dbReference>
<reference evidence="2 3" key="1">
    <citation type="journal article" date="2011" name="Science">
        <title>The ecoresponsive genome of Daphnia pulex.</title>
        <authorList>
            <person name="Colbourne J.K."/>
            <person name="Pfrender M.E."/>
            <person name="Gilbert D."/>
            <person name="Thomas W.K."/>
            <person name="Tucker A."/>
            <person name="Oakley T.H."/>
            <person name="Tokishita S."/>
            <person name="Aerts A."/>
            <person name="Arnold G.J."/>
            <person name="Basu M.K."/>
            <person name="Bauer D.J."/>
            <person name="Caceres C.E."/>
            <person name="Carmel L."/>
            <person name="Casola C."/>
            <person name="Choi J.H."/>
            <person name="Detter J.C."/>
            <person name="Dong Q."/>
            <person name="Dusheyko S."/>
            <person name="Eads B.D."/>
            <person name="Frohlich T."/>
            <person name="Geiler-Samerotte K.A."/>
            <person name="Gerlach D."/>
            <person name="Hatcher P."/>
            <person name="Jogdeo S."/>
            <person name="Krijgsveld J."/>
            <person name="Kriventseva E.V."/>
            <person name="Kultz D."/>
            <person name="Laforsch C."/>
            <person name="Lindquist E."/>
            <person name="Lopez J."/>
            <person name="Manak J.R."/>
            <person name="Muller J."/>
            <person name="Pangilinan J."/>
            <person name="Patwardhan R.P."/>
            <person name="Pitluck S."/>
            <person name="Pritham E.J."/>
            <person name="Rechtsteiner A."/>
            <person name="Rho M."/>
            <person name="Rogozin I.B."/>
            <person name="Sakarya O."/>
            <person name="Salamov A."/>
            <person name="Schaack S."/>
            <person name="Shapiro H."/>
            <person name="Shiga Y."/>
            <person name="Skalitzky C."/>
            <person name="Smith Z."/>
            <person name="Souvorov A."/>
            <person name="Sung W."/>
            <person name="Tang Z."/>
            <person name="Tsuchiya D."/>
            <person name="Tu H."/>
            <person name="Vos H."/>
            <person name="Wang M."/>
            <person name="Wolf Y.I."/>
            <person name="Yamagata H."/>
            <person name="Yamada T."/>
            <person name="Ye Y."/>
            <person name="Shaw J.R."/>
            <person name="Andrews J."/>
            <person name="Crease T.J."/>
            <person name="Tang H."/>
            <person name="Lucas S.M."/>
            <person name="Robertson H.M."/>
            <person name="Bork P."/>
            <person name="Koonin E.V."/>
            <person name="Zdobnov E.M."/>
            <person name="Grigoriev I.V."/>
            <person name="Lynch M."/>
            <person name="Boore J.L."/>
        </authorList>
    </citation>
    <scope>NUCLEOTIDE SEQUENCE [LARGE SCALE GENOMIC DNA]</scope>
</reference>
<feature type="compositionally biased region" description="Basic residues" evidence="1">
    <location>
        <begin position="1"/>
        <end position="12"/>
    </location>
</feature>
<feature type="compositionally biased region" description="Low complexity" evidence="1">
    <location>
        <begin position="13"/>
        <end position="37"/>
    </location>
</feature>
<evidence type="ECO:0000256" key="1">
    <source>
        <dbReference type="SAM" id="MobiDB-lite"/>
    </source>
</evidence>